<evidence type="ECO:0000313" key="1">
    <source>
        <dbReference type="EMBL" id="KAF4686192.1"/>
    </source>
</evidence>
<comment type="caution">
    <text evidence="1">The sequence shown here is derived from an EMBL/GenBank/DDBJ whole genome shotgun (WGS) entry which is preliminary data.</text>
</comment>
<dbReference type="Proteomes" id="UP000541610">
    <property type="component" value="Unassembled WGS sequence"/>
</dbReference>
<dbReference type="EMBL" id="JABANP010000231">
    <property type="protein sequence ID" value="KAF4686192.1"/>
    <property type="molecule type" value="Genomic_DNA"/>
</dbReference>
<evidence type="ECO:0000313" key="2">
    <source>
        <dbReference type="Proteomes" id="UP000541610"/>
    </source>
</evidence>
<dbReference type="AlphaFoldDB" id="A0A7J6NQP2"/>
<protein>
    <submittedName>
        <fullName evidence="1">Uncharacterized protein</fullName>
    </submittedName>
</protein>
<sequence length="447" mass="52756">MVDSRLARSIVQKAFSAGHKTTLRYALVSWRRVSLDREHRLARWLNARRRKRLLDSLARWSRVKPPVRPSRALLNRLLSVEDVSLSRQVFETWKSRRHILSRLNHLLTIKESAAAFVHWRRTVLVYHIQEEASAKLALTLRHIFALRLSVSVIHWRSVVGPSYKLYRLYTALESSTVLTSSKHSRATLFGLWKILARRSRVRSAASKTLRRASDAKLRAICFVNWQRAKLRRVKNEHRVVAATSRRRLHYCWPFPTRDCVLEARSEELTLLLIMTLRWWCHLATLRGGRWQKPSCGDWLRHIGPRLALSRHIPEPFRRCFQGQQCILLNCMRILQTRHSQLVKAKCLKIRVLYGWREIVSKHRTELKFRMLRKLLHRLSIERYRLILLGSCLHNWQKFSLISRTAKQEELLCSAASELRLLRGEVREAADRARHLIDEDCQQPVLHV</sequence>
<reference evidence="1 2" key="1">
    <citation type="submission" date="2020-04" db="EMBL/GenBank/DDBJ databases">
        <title>Perkinsus olseni comparative genomics.</title>
        <authorList>
            <person name="Bogema D.R."/>
        </authorList>
    </citation>
    <scope>NUCLEOTIDE SEQUENCE [LARGE SCALE GENOMIC DNA]</scope>
    <source>
        <strain evidence="1">00978-12</strain>
    </source>
</reference>
<proteinExistence type="predicted"/>
<accession>A0A7J6NQP2</accession>
<name>A0A7J6NQP2_PEROL</name>
<gene>
    <name evidence="1" type="ORF">FOZ60_005578</name>
</gene>
<organism evidence="1 2">
    <name type="scientific">Perkinsus olseni</name>
    <name type="common">Perkinsus atlanticus</name>
    <dbReference type="NCBI Taxonomy" id="32597"/>
    <lineage>
        <taxon>Eukaryota</taxon>
        <taxon>Sar</taxon>
        <taxon>Alveolata</taxon>
        <taxon>Perkinsozoa</taxon>
        <taxon>Perkinsea</taxon>
        <taxon>Perkinsida</taxon>
        <taxon>Perkinsidae</taxon>
        <taxon>Perkinsus</taxon>
    </lineage>
</organism>